<proteinExistence type="predicted"/>
<gene>
    <name evidence="2" type="ORF">Ae201684_017133</name>
</gene>
<accession>A0A6G0WCU5</accession>
<comment type="caution">
    <text evidence="2">The sequence shown here is derived from an EMBL/GenBank/DDBJ whole genome shotgun (WGS) entry which is preliminary data.</text>
</comment>
<organism evidence="2 3">
    <name type="scientific">Aphanomyces euteiches</name>
    <dbReference type="NCBI Taxonomy" id="100861"/>
    <lineage>
        <taxon>Eukaryota</taxon>
        <taxon>Sar</taxon>
        <taxon>Stramenopiles</taxon>
        <taxon>Oomycota</taxon>
        <taxon>Saprolegniomycetes</taxon>
        <taxon>Saprolegniales</taxon>
        <taxon>Verrucalvaceae</taxon>
        <taxon>Aphanomyces</taxon>
    </lineage>
</organism>
<sequence length="88" mass="9588">MTEEGKAARSKGRPKTKTSGPSAIWCEESVRELFRLKYSEPLRVSKHGMLDIATQTVVPTAATTEAMLNAMSLASTMASLVWNHGHQA</sequence>
<reference evidence="2 3" key="1">
    <citation type="submission" date="2019-07" db="EMBL/GenBank/DDBJ databases">
        <title>Genomics analysis of Aphanomyces spp. identifies a new class of oomycete effector associated with host adaptation.</title>
        <authorList>
            <person name="Gaulin E."/>
        </authorList>
    </citation>
    <scope>NUCLEOTIDE SEQUENCE [LARGE SCALE GENOMIC DNA]</scope>
    <source>
        <strain evidence="2 3">ATCC 201684</strain>
    </source>
</reference>
<keyword evidence="3" id="KW-1185">Reference proteome</keyword>
<dbReference type="Proteomes" id="UP000481153">
    <property type="component" value="Unassembled WGS sequence"/>
</dbReference>
<evidence type="ECO:0000313" key="2">
    <source>
        <dbReference type="EMBL" id="KAF0724124.1"/>
    </source>
</evidence>
<evidence type="ECO:0000256" key="1">
    <source>
        <dbReference type="SAM" id="MobiDB-lite"/>
    </source>
</evidence>
<dbReference type="EMBL" id="VJMJ01000281">
    <property type="protein sequence ID" value="KAF0724124.1"/>
    <property type="molecule type" value="Genomic_DNA"/>
</dbReference>
<feature type="region of interest" description="Disordered" evidence="1">
    <location>
        <begin position="1"/>
        <end position="21"/>
    </location>
</feature>
<evidence type="ECO:0000313" key="3">
    <source>
        <dbReference type="Proteomes" id="UP000481153"/>
    </source>
</evidence>
<protein>
    <submittedName>
        <fullName evidence="2">Uncharacterized protein</fullName>
    </submittedName>
</protein>
<name>A0A6G0WCU5_9STRA</name>
<dbReference type="AlphaFoldDB" id="A0A6G0WCU5"/>